<evidence type="ECO:0000313" key="2">
    <source>
        <dbReference type="Proteomes" id="UP000199120"/>
    </source>
</evidence>
<name>A0A1H7VRN9_9BURK</name>
<proteinExistence type="predicted"/>
<reference evidence="2" key="1">
    <citation type="submission" date="2016-10" db="EMBL/GenBank/DDBJ databases">
        <authorList>
            <person name="Varghese N."/>
            <person name="Submissions S."/>
        </authorList>
    </citation>
    <scope>NUCLEOTIDE SEQUENCE [LARGE SCALE GENOMIC DNA]</scope>
    <source>
        <strain evidence="2">LMG 26416</strain>
    </source>
</reference>
<dbReference type="Proteomes" id="UP000199120">
    <property type="component" value="Unassembled WGS sequence"/>
</dbReference>
<accession>A0A1H7VRN9</accession>
<gene>
    <name evidence="1" type="ORF">SAMN05192542_1276</name>
</gene>
<dbReference type="EMBL" id="FOAJ01000027">
    <property type="protein sequence ID" value="SEM11714.1"/>
    <property type="molecule type" value="Genomic_DNA"/>
</dbReference>
<dbReference type="AlphaFoldDB" id="A0A1H7VRN9"/>
<evidence type="ECO:0000313" key="1">
    <source>
        <dbReference type="EMBL" id="SEM11714.1"/>
    </source>
</evidence>
<protein>
    <submittedName>
        <fullName evidence="1">Uncharacterized protein</fullName>
    </submittedName>
</protein>
<organism evidence="1 2">
    <name type="scientific">Paraburkholderia caballeronis</name>
    <dbReference type="NCBI Taxonomy" id="416943"/>
    <lineage>
        <taxon>Bacteria</taxon>
        <taxon>Pseudomonadati</taxon>
        <taxon>Pseudomonadota</taxon>
        <taxon>Betaproteobacteria</taxon>
        <taxon>Burkholderiales</taxon>
        <taxon>Burkholderiaceae</taxon>
        <taxon>Paraburkholderia</taxon>
    </lineage>
</organism>
<keyword evidence="2" id="KW-1185">Reference proteome</keyword>
<sequence length="173" mass="19740">MLPNPVARLCTINLKMRASSAFMHTHGFGEWDSVMGIRADEPRRVARMLDPARDNSNGIPVLPLARANVTKGDVLAFWRTQPFDLQLDPQGDFGNCDCCFLKARHKIVRALIAEPWRADWWIEQESAEHGATFRNDRPPYRDLKREALFYARQIPLDLEDADEAPLVDCFCGD</sequence>